<dbReference type="InterPro" id="IPR036991">
    <property type="entry name" value="Fe_hydrogenase_ssu_sf"/>
</dbReference>
<keyword evidence="2" id="KW-0004">4Fe-4S</keyword>
<dbReference type="CDD" id="cd00207">
    <property type="entry name" value="fer2"/>
    <property type="match status" value="1"/>
</dbReference>
<dbReference type="Pfam" id="PF10588">
    <property type="entry name" value="NADH-G_4Fe-4S_3"/>
    <property type="match status" value="1"/>
</dbReference>
<dbReference type="PROSITE" id="PS00198">
    <property type="entry name" value="4FE4S_FER_1"/>
    <property type="match status" value="1"/>
</dbReference>
<dbReference type="PROSITE" id="PS00641">
    <property type="entry name" value="COMPLEX1_75K_1"/>
    <property type="match status" value="1"/>
</dbReference>
<dbReference type="Gene3D" id="4.10.260.20">
    <property type="entry name" value="Iron hydrogenase, small subunit"/>
    <property type="match status" value="1"/>
</dbReference>
<dbReference type="InterPro" id="IPR017896">
    <property type="entry name" value="4Fe4S_Fe-S-bd"/>
</dbReference>
<comment type="caution">
    <text evidence="9">The sequence shown here is derived from an EMBL/GenBank/DDBJ whole genome shotgun (WGS) entry which is preliminary data.</text>
</comment>
<dbReference type="InterPro" id="IPR009016">
    <property type="entry name" value="Fe_hydrogenase"/>
</dbReference>
<evidence type="ECO:0000313" key="9">
    <source>
        <dbReference type="EMBL" id="MBC5730247.1"/>
    </source>
</evidence>
<dbReference type="PROSITE" id="PS51839">
    <property type="entry name" value="4FE4S_HC3"/>
    <property type="match status" value="1"/>
</dbReference>
<dbReference type="InterPro" id="IPR049830">
    <property type="entry name" value="HndD"/>
</dbReference>
<dbReference type="InterPro" id="IPR017900">
    <property type="entry name" value="4Fe4S_Fe_S_CS"/>
</dbReference>
<dbReference type="SMART" id="SM00902">
    <property type="entry name" value="Fe_hyd_SSU"/>
    <property type="match status" value="1"/>
</dbReference>
<keyword evidence="10" id="KW-1185">Reference proteome</keyword>
<dbReference type="Proteomes" id="UP000660021">
    <property type="component" value="Unassembled WGS sequence"/>
</dbReference>
<protein>
    <submittedName>
        <fullName evidence="9">Iron hydrogenase small subunit</fullName>
    </submittedName>
</protein>
<feature type="domain" description="4Fe-4S ferredoxin-type" evidence="7">
    <location>
        <begin position="142"/>
        <end position="175"/>
    </location>
</feature>
<sequence>MSETKMIHLTINHMPVEVPAGTRIIEAAQSIGIDIPHLCYHPDQSIKAHCRMCMVEVTGQRKLLAACSTLVWEGMEVVTDSKRVYDAQVGVLDLILADHRQDCLACARNNNCDLQNLCRRFNRLKPDLPDVSSQERPRLDNPSIVRDPSKCVKCGRCVKVCSEVQGIGALSFTGRSADCKVTTAFDLPMNETDCVLCGQCTLVCPVGALTEVDHTSHVRHALHDSNKHVVVQIAPSVRVALGDDFGLEPGALVTGKMVTALKMMGFEKVFDTNFTADLTIMEEGSELLERIQKGGRLPMITSCSPGWVNFMEKHHPELIGNLSTAKSPQGMFGAVLKTYYAQRMGWDPKDIFSVSVMPCTAKKFEATRPELGRDGYQDVDVVLTTRELAKLIRYEGLNPVNLPESDFDSPLGTGSGAGAIFGATGGVMEAALRTAYELYTKKELPRLEFEEVRGEVGGIKEATIDLDGTPLKVAVVNGLKNAEEVIRRIQSGEADYLFVEIMACPGGCIGGGGQPIGTNNEKRKARIKALYDLDKSLPLRKSHENPDIQTIYQEFFDHPLSHKAHELLHTEYFPRPKRYDFSPYIEKYRKFLPNSAKK</sequence>
<evidence type="ECO:0000256" key="4">
    <source>
        <dbReference type="ARBA" id="ARBA00023004"/>
    </source>
</evidence>
<keyword evidence="5" id="KW-0411">Iron-sulfur</keyword>
<evidence type="ECO:0000256" key="2">
    <source>
        <dbReference type="ARBA" id="ARBA00022485"/>
    </source>
</evidence>
<dbReference type="Gene3D" id="3.40.950.10">
    <property type="entry name" value="Fe-only Hydrogenase (Larger Subunit), Chain L, domain 3"/>
    <property type="match status" value="1"/>
</dbReference>
<dbReference type="SUPFAM" id="SSF53920">
    <property type="entry name" value="Fe-only hydrogenase"/>
    <property type="match status" value="1"/>
</dbReference>
<dbReference type="SMART" id="SM00929">
    <property type="entry name" value="NADH-G_4Fe-4S_3"/>
    <property type="match status" value="1"/>
</dbReference>
<dbReference type="InterPro" id="IPR004108">
    <property type="entry name" value="Fe_hydrogenase_lsu_C"/>
</dbReference>
<evidence type="ECO:0000256" key="1">
    <source>
        <dbReference type="ARBA" id="ARBA00001966"/>
    </source>
</evidence>
<proteinExistence type="predicted"/>
<dbReference type="SUPFAM" id="SSF54862">
    <property type="entry name" value="4Fe-4S ferredoxins"/>
    <property type="match status" value="1"/>
</dbReference>
<dbReference type="NCBIfam" id="TIGR02512">
    <property type="entry name" value="FeFe_hydrog_A"/>
    <property type="match status" value="1"/>
</dbReference>
<dbReference type="Gene3D" id="3.10.20.740">
    <property type="match status" value="1"/>
</dbReference>
<dbReference type="PROSITE" id="PS51085">
    <property type="entry name" value="2FE2S_FER_2"/>
    <property type="match status" value="1"/>
</dbReference>
<dbReference type="PANTHER" id="PTHR11615">
    <property type="entry name" value="NITRATE, FORMATE, IRON DEHYDROGENASE"/>
    <property type="match status" value="1"/>
</dbReference>
<feature type="domain" description="2Fe-2S ferredoxin-type" evidence="6">
    <location>
        <begin position="5"/>
        <end position="83"/>
    </location>
</feature>
<dbReference type="Gene3D" id="3.40.50.1780">
    <property type="match status" value="1"/>
</dbReference>
<dbReference type="InterPro" id="IPR000283">
    <property type="entry name" value="NADH_UbQ_OxRdtase_75kDa_su_CS"/>
</dbReference>
<dbReference type="InterPro" id="IPR036010">
    <property type="entry name" value="2Fe-2S_ferredoxin-like_sf"/>
</dbReference>
<keyword evidence="4" id="KW-0408">Iron</keyword>
<dbReference type="InterPro" id="IPR019574">
    <property type="entry name" value="NADH_UbQ_OxRdtase_Gsu_4Fe4S-bd"/>
</dbReference>
<reference evidence="9 10" key="1">
    <citation type="submission" date="2020-08" db="EMBL/GenBank/DDBJ databases">
        <title>Genome public.</title>
        <authorList>
            <person name="Liu C."/>
            <person name="Sun Q."/>
        </authorList>
    </citation>
    <scope>NUCLEOTIDE SEQUENCE [LARGE SCALE GENOMIC DNA]</scope>
    <source>
        <strain evidence="9 10">New-38</strain>
    </source>
</reference>
<dbReference type="Gene3D" id="3.30.70.20">
    <property type="match status" value="1"/>
</dbReference>
<dbReference type="Pfam" id="PF02256">
    <property type="entry name" value="Fe_hyd_SSU"/>
    <property type="match status" value="1"/>
</dbReference>
<evidence type="ECO:0000256" key="5">
    <source>
        <dbReference type="ARBA" id="ARBA00023014"/>
    </source>
</evidence>
<keyword evidence="3" id="KW-0479">Metal-binding</keyword>
<dbReference type="InterPro" id="IPR054351">
    <property type="entry name" value="NADH_UbQ_OxRdtase_ferredoxin"/>
</dbReference>
<accession>A0ABR7HS32</accession>
<evidence type="ECO:0000313" key="10">
    <source>
        <dbReference type="Proteomes" id="UP000660021"/>
    </source>
</evidence>
<dbReference type="Pfam" id="PF22117">
    <property type="entry name" value="Fer4_Nqo3"/>
    <property type="match status" value="1"/>
</dbReference>
<dbReference type="RefSeq" id="WP_186963237.1">
    <property type="nucleotide sequence ID" value="NZ_JACOPR010000002.1"/>
</dbReference>
<feature type="domain" description="4Fe-4S ferredoxin-type" evidence="7">
    <location>
        <begin position="185"/>
        <end position="214"/>
    </location>
</feature>
<comment type="cofactor">
    <cofactor evidence="1">
        <name>[4Fe-4S] cluster</name>
        <dbReference type="ChEBI" id="CHEBI:49883"/>
    </cofactor>
</comment>
<organism evidence="9 10">
    <name type="scientific">Pseudoflavonifractor hominis</name>
    <dbReference type="NCBI Taxonomy" id="2763059"/>
    <lineage>
        <taxon>Bacteria</taxon>
        <taxon>Bacillati</taxon>
        <taxon>Bacillota</taxon>
        <taxon>Clostridia</taxon>
        <taxon>Eubacteriales</taxon>
        <taxon>Oscillospiraceae</taxon>
        <taxon>Pseudoflavonifractor</taxon>
    </lineage>
</organism>
<dbReference type="InterPro" id="IPR003149">
    <property type="entry name" value="Fe_hydrogenase_ssu"/>
</dbReference>
<dbReference type="InterPro" id="IPR001041">
    <property type="entry name" value="2Fe-2S_ferredoxin-type"/>
</dbReference>
<evidence type="ECO:0000259" key="8">
    <source>
        <dbReference type="PROSITE" id="PS51839"/>
    </source>
</evidence>
<dbReference type="EMBL" id="JACOPR010000002">
    <property type="protein sequence ID" value="MBC5730247.1"/>
    <property type="molecule type" value="Genomic_DNA"/>
</dbReference>
<dbReference type="PROSITE" id="PS51379">
    <property type="entry name" value="4FE4S_FER_2"/>
    <property type="match status" value="2"/>
</dbReference>
<dbReference type="Pfam" id="PF02906">
    <property type="entry name" value="Fe_hyd_lg_C"/>
    <property type="match status" value="1"/>
</dbReference>
<evidence type="ECO:0000259" key="7">
    <source>
        <dbReference type="PROSITE" id="PS51379"/>
    </source>
</evidence>
<dbReference type="NCBIfam" id="NF040763">
    <property type="entry name" value="FeFe_hydrog_A6"/>
    <property type="match status" value="1"/>
</dbReference>
<gene>
    <name evidence="9" type="ORF">H8S34_05275</name>
</gene>
<dbReference type="SUPFAM" id="SSF54292">
    <property type="entry name" value="2Fe-2S ferredoxin-like"/>
    <property type="match status" value="1"/>
</dbReference>
<evidence type="ECO:0000256" key="3">
    <source>
        <dbReference type="ARBA" id="ARBA00022723"/>
    </source>
</evidence>
<feature type="domain" description="4Fe-4S His(Cys)3-ligated-type" evidence="8">
    <location>
        <begin position="83"/>
        <end position="122"/>
    </location>
</feature>
<dbReference type="InterPro" id="IPR050340">
    <property type="entry name" value="Cytosolic_Fe-S_CAF"/>
</dbReference>
<evidence type="ECO:0000259" key="6">
    <source>
        <dbReference type="PROSITE" id="PS51085"/>
    </source>
</evidence>
<dbReference type="Pfam" id="PF13510">
    <property type="entry name" value="Fer2_4"/>
    <property type="match status" value="1"/>
</dbReference>
<name>A0ABR7HS32_9FIRM</name>
<dbReference type="InterPro" id="IPR013352">
    <property type="entry name" value="Fe_hydrogenase_subset"/>
</dbReference>